<dbReference type="Proteomes" id="UP000694395">
    <property type="component" value="Chromosome 31"/>
</dbReference>
<reference evidence="2" key="2">
    <citation type="submission" date="2025-05" db="UniProtKB">
        <authorList>
            <consortium name="Ensembl"/>
        </authorList>
    </citation>
    <scope>IDENTIFICATION</scope>
</reference>
<proteinExistence type="predicted"/>
<dbReference type="GO" id="GO:0003824">
    <property type="term" value="F:catalytic activity"/>
    <property type="evidence" value="ECO:0007669"/>
    <property type="project" value="InterPro"/>
</dbReference>
<dbReference type="PANTHER" id="PTHR19446">
    <property type="entry name" value="REVERSE TRANSCRIPTASES"/>
    <property type="match status" value="1"/>
</dbReference>
<dbReference type="CDD" id="cd09076">
    <property type="entry name" value="L1-EN"/>
    <property type="match status" value="1"/>
</dbReference>
<keyword evidence="3" id="KW-1185">Reference proteome</keyword>
<dbReference type="Pfam" id="PF03372">
    <property type="entry name" value="Exo_endo_phos"/>
    <property type="match status" value="1"/>
</dbReference>
<dbReference type="PROSITE" id="PS50878">
    <property type="entry name" value="RT_POL"/>
    <property type="match status" value="1"/>
</dbReference>
<dbReference type="InterPro" id="IPR005135">
    <property type="entry name" value="Endo/exonuclease/phosphatase"/>
</dbReference>
<dbReference type="Gene3D" id="3.60.10.10">
    <property type="entry name" value="Endonuclease/exonuclease/phosphatase"/>
    <property type="match status" value="1"/>
</dbReference>
<name>A0A8K9UCI3_ONCMY</name>
<dbReference type="InterPro" id="IPR000477">
    <property type="entry name" value="RT_dom"/>
</dbReference>
<organism evidence="2 3">
    <name type="scientific">Oncorhynchus mykiss</name>
    <name type="common">Rainbow trout</name>
    <name type="synonym">Salmo gairdneri</name>
    <dbReference type="NCBI Taxonomy" id="8022"/>
    <lineage>
        <taxon>Eukaryota</taxon>
        <taxon>Metazoa</taxon>
        <taxon>Chordata</taxon>
        <taxon>Craniata</taxon>
        <taxon>Vertebrata</taxon>
        <taxon>Euteleostomi</taxon>
        <taxon>Actinopterygii</taxon>
        <taxon>Neopterygii</taxon>
        <taxon>Teleostei</taxon>
        <taxon>Protacanthopterygii</taxon>
        <taxon>Salmoniformes</taxon>
        <taxon>Salmonidae</taxon>
        <taxon>Salmoninae</taxon>
        <taxon>Oncorhynchus</taxon>
    </lineage>
</organism>
<dbReference type="CDD" id="cd01650">
    <property type="entry name" value="RT_nLTR_like"/>
    <property type="match status" value="1"/>
</dbReference>
<dbReference type="GeneTree" id="ENSGT00940000163737"/>
<sequence length="1329" mass="151023">MQILKKMKEFSCSFNSVKRCGGCIFLCIFFLSMSSFKISSLNVNGARDVKKRAMVYELMRGKGSDIIFLQETHSNLENEVMWQQEWGGTVVCSHKNSKSGGVVILFSKGFLPLSYEVEEVVEGRLLKVRARYENINMCLINVYAPVVTVERVCFLETLSNTIEKCNKEDYLFIAGDFNCTVSDLDRNHQEPHIASRTFLKRLIVTNELCDIWRSQHEGTRQYTWAHVRENIISMARLDRFYVFEHQSQVCKSSVITPVGFSDHCLITEVVFINDVKPKSAYWHFNITLLSDAHFRKCFSIFWERWRAQKASFVSLQQWWDIGKIQIQQFCNQYTRNVTKDITRSMKALEIEIVELMTLVETTGDRGHTQALKRRKAALADLLGIRAQGALVRSKFQGISEMDASSKFFFGLEKKNGQRKIIHCLKSAVGQELTSPSEIRKRAVEFYAELYKCEYKEDKTVTQQFFDGLPKVPAEAQVELEQPLSLQDLYTALKGMENGRAPGIDGLPVDFFKSFWAMLGEDWLEVANDSLTGGLLPISCRRAVLTLLPKKGDPREVKNWRPVALLCTDYKILSKALSNRLREVMGQIIHTDQSYCVPGRQIGDNISLIRDFLDVSRAIGLDAGLISIDQEKAFDRVEHQYLWHTFEAFGFSSGFIAMIKVIYGDIESVLKVNGGLSAPFKVCRGIRQGCSMSGMLYAIAIEPLLNSIRSRIAGVCLSEDIPPIRLSAYADDVVVLVKNQAEVDSLSLMVDRFRGISSAKVNWEKSCALQIGEWSGGIMALPGGLEWCKGGFKYLGVYLGDEGTMEKNWSGVVEMVEGRMRRWRWLLSRMSYRGRTIIVNNVIASALWHRLSVLEPPSGLLAKIQAIIVDFFWDKYHWVPQSVLYLSKEEGGQGLVHLASRAAAFRFQFIQRLLYGPENVVWRGVAGLILQRVGGLGLKKALFLVDSSQISREGVPPFYRGLLRVWSIMKVSRRTSAESVHWLLEEPLVYGARLDCTTAAVPHFSKILVKGKIITLRQLMAMAGPALMDGRRVAEHLGMRSERIVGQMLGSCRKALSAEEWDMLSSHKKKVQDEDVSFPKLGITPNIPESERKALLLDLRGLEEVGLDEVNGKELYRGCVKVLNKDKLKNRKDTPWRVKLGIDDKVKPAWRALYKPPLQKGTGDMQWRVLHGIIAVNAFVSVINSDVRDGCPFCNIRETIFHCFLECERIKPLLEMLESLFKAVGEFFNNTVFILGFQYSKQQKRKCQMLNFILGQAKMSIFLSRKHKIETGYGQDVRCVFKGLVKARIKVDFEFFSAVKDLLLFEEKWAYEGALCFVEEGKLFFAAEIS</sequence>
<feature type="domain" description="Reverse transcriptase" evidence="1">
    <location>
        <begin position="528"/>
        <end position="798"/>
    </location>
</feature>
<dbReference type="InterPro" id="IPR036691">
    <property type="entry name" value="Endo/exonu/phosph_ase_sf"/>
</dbReference>
<dbReference type="Proteomes" id="UP000694395">
    <property type="component" value="Chromosome 27"/>
</dbReference>
<evidence type="ECO:0000259" key="1">
    <source>
        <dbReference type="PROSITE" id="PS50878"/>
    </source>
</evidence>
<accession>A0A8K9UCI3</accession>
<evidence type="ECO:0000313" key="2">
    <source>
        <dbReference type="Ensembl" id="ENSOMYP00000108127.1"/>
    </source>
</evidence>
<dbReference type="InterPro" id="IPR043502">
    <property type="entry name" value="DNA/RNA_pol_sf"/>
</dbReference>
<dbReference type="Pfam" id="PF00078">
    <property type="entry name" value="RVT_1"/>
    <property type="match status" value="1"/>
</dbReference>
<dbReference type="SUPFAM" id="SSF56219">
    <property type="entry name" value="DNase I-like"/>
    <property type="match status" value="1"/>
</dbReference>
<reference evidence="2 3" key="1">
    <citation type="submission" date="2020-07" db="EMBL/GenBank/DDBJ databases">
        <title>A long reads based de novo assembly of the rainbow trout Arlee double haploid line genome.</title>
        <authorList>
            <person name="Gao G."/>
            <person name="Palti Y."/>
        </authorList>
    </citation>
    <scope>NUCLEOTIDE SEQUENCE [LARGE SCALE GENOMIC DNA]</scope>
</reference>
<dbReference type="SUPFAM" id="SSF56672">
    <property type="entry name" value="DNA/RNA polymerases"/>
    <property type="match status" value="1"/>
</dbReference>
<evidence type="ECO:0000313" key="3">
    <source>
        <dbReference type="Proteomes" id="UP000694395"/>
    </source>
</evidence>
<dbReference type="Ensembl" id="ENSOMYT00000122361.1">
    <property type="protein sequence ID" value="ENSOMYP00000108127.1"/>
    <property type="gene ID" value="ENSOMYG00000069560.1"/>
</dbReference>
<dbReference type="Ensembl" id="ENSOMYT00000117308.1">
    <property type="protein sequence ID" value="ENSOMYP00000109629.1"/>
    <property type="gene ID" value="ENSOMYG00000067307.1"/>
</dbReference>
<protein>
    <recommendedName>
        <fullName evidence="1">Reverse transcriptase domain-containing protein</fullName>
    </recommendedName>
</protein>